<dbReference type="OrthoDB" id="5780445at2"/>
<dbReference type="EMBL" id="FWZT01000003">
    <property type="protein sequence ID" value="SMF01614.1"/>
    <property type="molecule type" value="Genomic_DNA"/>
</dbReference>
<organism evidence="8 9">
    <name type="scientific">Pseudobacteriovorax antillogorgiicola</name>
    <dbReference type="NCBI Taxonomy" id="1513793"/>
    <lineage>
        <taxon>Bacteria</taxon>
        <taxon>Pseudomonadati</taxon>
        <taxon>Bdellovibrionota</taxon>
        <taxon>Oligoflexia</taxon>
        <taxon>Oligoflexales</taxon>
        <taxon>Pseudobacteriovoracaceae</taxon>
        <taxon>Pseudobacteriovorax</taxon>
    </lineage>
</organism>
<dbReference type="Proteomes" id="UP000192907">
    <property type="component" value="Unassembled WGS sequence"/>
</dbReference>
<dbReference type="RefSeq" id="WP_132316019.1">
    <property type="nucleotide sequence ID" value="NZ_FWZT01000003.1"/>
</dbReference>
<name>A0A1Y6BAM9_9BACT</name>
<evidence type="ECO:0000256" key="7">
    <source>
        <dbReference type="ARBA" id="ARBA00023237"/>
    </source>
</evidence>
<keyword evidence="4" id="KW-1134">Transmembrane beta strand</keyword>
<dbReference type="GO" id="GO:0015288">
    <property type="term" value="F:porin activity"/>
    <property type="evidence" value="ECO:0007669"/>
    <property type="project" value="TreeGrafter"/>
</dbReference>
<reference evidence="9" key="1">
    <citation type="submission" date="2017-04" db="EMBL/GenBank/DDBJ databases">
        <authorList>
            <person name="Varghese N."/>
            <person name="Submissions S."/>
        </authorList>
    </citation>
    <scope>NUCLEOTIDE SEQUENCE [LARGE SCALE GENOMIC DNA]</scope>
    <source>
        <strain evidence="9">RKEM611</strain>
    </source>
</reference>
<evidence type="ECO:0000256" key="5">
    <source>
        <dbReference type="ARBA" id="ARBA00022692"/>
    </source>
</evidence>
<dbReference type="SUPFAM" id="SSF56954">
    <property type="entry name" value="Outer membrane efflux proteins (OEP)"/>
    <property type="match status" value="1"/>
</dbReference>
<evidence type="ECO:0000256" key="4">
    <source>
        <dbReference type="ARBA" id="ARBA00022452"/>
    </source>
</evidence>
<gene>
    <name evidence="8" type="ORF">SAMN06296036_103199</name>
</gene>
<keyword evidence="9" id="KW-1185">Reference proteome</keyword>
<keyword evidence="7" id="KW-0998">Cell outer membrane</keyword>
<evidence type="ECO:0000313" key="9">
    <source>
        <dbReference type="Proteomes" id="UP000192907"/>
    </source>
</evidence>
<keyword evidence="6" id="KW-0472">Membrane</keyword>
<keyword evidence="3" id="KW-0813">Transport</keyword>
<dbReference type="Pfam" id="PF02321">
    <property type="entry name" value="OEP"/>
    <property type="match status" value="2"/>
</dbReference>
<dbReference type="GO" id="GO:0009279">
    <property type="term" value="C:cell outer membrane"/>
    <property type="evidence" value="ECO:0007669"/>
    <property type="project" value="UniProtKB-SubCell"/>
</dbReference>
<evidence type="ECO:0000313" key="8">
    <source>
        <dbReference type="EMBL" id="SMF01614.1"/>
    </source>
</evidence>
<evidence type="ECO:0000256" key="3">
    <source>
        <dbReference type="ARBA" id="ARBA00022448"/>
    </source>
</evidence>
<accession>A0A1Y6BAM9</accession>
<dbReference type="Gene3D" id="1.20.1600.10">
    <property type="entry name" value="Outer membrane efflux proteins (OEP)"/>
    <property type="match status" value="1"/>
</dbReference>
<dbReference type="STRING" id="1513793.SAMN06296036_103199"/>
<evidence type="ECO:0000256" key="1">
    <source>
        <dbReference type="ARBA" id="ARBA00004442"/>
    </source>
</evidence>
<dbReference type="AlphaFoldDB" id="A0A1Y6BAM9"/>
<dbReference type="InterPro" id="IPR051906">
    <property type="entry name" value="TolC-like"/>
</dbReference>
<dbReference type="PANTHER" id="PTHR30026:SF20">
    <property type="entry name" value="OUTER MEMBRANE PROTEIN TOLC"/>
    <property type="match status" value="1"/>
</dbReference>
<proteinExistence type="inferred from homology"/>
<dbReference type="GO" id="GO:0015562">
    <property type="term" value="F:efflux transmembrane transporter activity"/>
    <property type="evidence" value="ECO:0007669"/>
    <property type="project" value="InterPro"/>
</dbReference>
<dbReference type="GO" id="GO:1990281">
    <property type="term" value="C:efflux pump complex"/>
    <property type="evidence" value="ECO:0007669"/>
    <property type="project" value="TreeGrafter"/>
</dbReference>
<comment type="subcellular location">
    <subcellularLocation>
        <location evidence="1">Cell outer membrane</location>
    </subcellularLocation>
</comment>
<protein>
    <submittedName>
        <fullName evidence="8">Outer membrane protein TolC</fullName>
    </submittedName>
</protein>
<sequence length="437" mass="48329">MKYFFGLLVVLSYGSHGFSLTLDEAVQKGLATSEDLTIRKLEIDLYKENLSEIQSTLYPKISGSAQFMHYLEKPVITIPEGTLPAELPFSVPDEIPIAQDYAGEASLTVQQVIYTFGAISKGIEAARQSINLGKTVEESAQDDLREAIKNAYFDALAADRALQIARDSLKNAKESEALLSQGVRGGRSSQSDLIRIRSDIQIRRPAVTQKKLQRDLAYDYLRFLIGAKKDEPLKLSEKLQVSRKVPTSSELESKMIANQPKLKALQQKADLFRASAAATEASFNPTLAAFGNLTVNAQSEDINADNLQTVSAIGLQLNFKLYDGGTNSSQKQQQMIESKKAEQELKLSSRQLKLGLNRALASVNTLKEILAEIDQALTLADRSYKISLKRFRVGQTTPLELNDVERSLTQLKETRLDALLKLNKAYVTIEKLTGVAI</sequence>
<evidence type="ECO:0000256" key="6">
    <source>
        <dbReference type="ARBA" id="ARBA00023136"/>
    </source>
</evidence>
<dbReference type="PANTHER" id="PTHR30026">
    <property type="entry name" value="OUTER MEMBRANE PROTEIN TOLC"/>
    <property type="match status" value="1"/>
</dbReference>
<dbReference type="InterPro" id="IPR003423">
    <property type="entry name" value="OMP_efflux"/>
</dbReference>
<keyword evidence="5" id="KW-0812">Transmembrane</keyword>
<evidence type="ECO:0000256" key="2">
    <source>
        <dbReference type="ARBA" id="ARBA00007613"/>
    </source>
</evidence>
<comment type="similarity">
    <text evidence="2">Belongs to the outer membrane factor (OMF) (TC 1.B.17) family.</text>
</comment>